<dbReference type="InterPro" id="IPR032675">
    <property type="entry name" value="LRR_dom_sf"/>
</dbReference>
<feature type="compositionally biased region" description="Low complexity" evidence="1">
    <location>
        <begin position="280"/>
        <end position="298"/>
    </location>
</feature>
<dbReference type="EMBL" id="CYKH01000768">
    <property type="protein sequence ID" value="CUI14198.1"/>
    <property type="molecule type" value="Genomic_DNA"/>
</dbReference>
<feature type="compositionally biased region" description="Low complexity" evidence="1">
    <location>
        <begin position="21"/>
        <end position="34"/>
    </location>
</feature>
<evidence type="ECO:0008006" key="4">
    <source>
        <dbReference type="Google" id="ProtNLM"/>
    </source>
</evidence>
<feature type="compositionally biased region" description="Basic and acidic residues" evidence="1">
    <location>
        <begin position="263"/>
        <end position="279"/>
    </location>
</feature>
<proteinExistence type="predicted"/>
<sequence length="514" mass="57341">MNPSPPSGPSPMRASGRRRATSSSNNSSSTTTAAPVDNSDFLDEAFWNGRSLYPVPEPPSGSHCVLQNDLLCTFGGLQAECPSMLFQIVPRDVAVQPSTRMIYVRACTKKGLTPLPNFTNQFSTTPGRYMLLVLECSGTPISANVMETLLPVMKANRETLRIVNFRNCRLHDGAWELLATHLAEHGRHFAKLESLEISCNLLTDEDVSSVLPLIVASCPSLHRIGLLKNSFSRTVATSVTQTLHERSRALSPSCNLFGGSMRPDSRRSERQQTPRRGGEESSPSSLRRSISPLRTSSRIMKRGESSSLGDAHPPSQERMGSNAYLSLQPPPYQPTGDEATIPKISKNDFQHAVAMYRQYMAMQTALLDPHTLQQHQPAIFDVFRRQTSAMPVMEHVTLPRYLCACFPACTPQQMMYALGFYCEYSLTTAVRKVTHDGLRPEQKAEVMRIFTRLDKNRSGILPLEALLPPRATPADIEDTKTMLKRLNIVELTFDSFAKICAPYLVETKRRRRLR</sequence>
<feature type="region of interest" description="Disordered" evidence="1">
    <location>
        <begin position="251"/>
        <end position="341"/>
    </location>
</feature>
<keyword evidence="3" id="KW-1185">Reference proteome</keyword>
<organism evidence="2 3">
    <name type="scientific">Bodo saltans</name>
    <name type="common">Flagellated protozoan</name>
    <dbReference type="NCBI Taxonomy" id="75058"/>
    <lineage>
        <taxon>Eukaryota</taxon>
        <taxon>Discoba</taxon>
        <taxon>Euglenozoa</taxon>
        <taxon>Kinetoplastea</taxon>
        <taxon>Metakinetoplastina</taxon>
        <taxon>Eubodonida</taxon>
        <taxon>Bodonidae</taxon>
        <taxon>Bodo</taxon>
    </lineage>
</organism>
<accession>A0A0S4KF30</accession>
<dbReference type="Proteomes" id="UP000051952">
    <property type="component" value="Unassembled WGS sequence"/>
</dbReference>
<name>A0A0S4KF30_BODSA</name>
<dbReference type="AlphaFoldDB" id="A0A0S4KF30"/>
<evidence type="ECO:0000313" key="2">
    <source>
        <dbReference type="EMBL" id="CUI14198.1"/>
    </source>
</evidence>
<dbReference type="Gene3D" id="3.80.10.10">
    <property type="entry name" value="Ribonuclease Inhibitor"/>
    <property type="match status" value="1"/>
</dbReference>
<dbReference type="VEuPathDB" id="TriTrypDB:BSAL_78300"/>
<evidence type="ECO:0000313" key="3">
    <source>
        <dbReference type="Proteomes" id="UP000051952"/>
    </source>
</evidence>
<feature type="region of interest" description="Disordered" evidence="1">
    <location>
        <begin position="1"/>
        <end position="36"/>
    </location>
</feature>
<gene>
    <name evidence="2" type="ORF">BSAL_78300</name>
</gene>
<protein>
    <recommendedName>
        <fullName evidence="4">Leucine-rich repeat protein</fullName>
    </recommendedName>
</protein>
<evidence type="ECO:0000256" key="1">
    <source>
        <dbReference type="SAM" id="MobiDB-lite"/>
    </source>
</evidence>
<reference evidence="3" key="1">
    <citation type="submission" date="2015-09" db="EMBL/GenBank/DDBJ databases">
        <authorList>
            <consortium name="Pathogen Informatics"/>
        </authorList>
    </citation>
    <scope>NUCLEOTIDE SEQUENCE [LARGE SCALE GENOMIC DNA]</scope>
    <source>
        <strain evidence="3">Lake Konstanz</strain>
    </source>
</reference>
<dbReference type="SUPFAM" id="SSF52047">
    <property type="entry name" value="RNI-like"/>
    <property type="match status" value="1"/>
</dbReference>